<name>A0A9N9DIG5_FUNMO</name>
<keyword evidence="2" id="KW-1185">Reference proteome</keyword>
<feature type="non-terminal residue" evidence="1">
    <location>
        <position position="60"/>
    </location>
</feature>
<accession>A0A9N9DIG5</accession>
<evidence type="ECO:0000313" key="1">
    <source>
        <dbReference type="EMBL" id="CAG8637432.1"/>
    </source>
</evidence>
<dbReference type="AlphaFoldDB" id="A0A9N9DIG5"/>
<dbReference type="Proteomes" id="UP000789375">
    <property type="component" value="Unassembled WGS sequence"/>
</dbReference>
<proteinExistence type="predicted"/>
<organism evidence="1 2">
    <name type="scientific">Funneliformis mosseae</name>
    <name type="common">Endomycorrhizal fungus</name>
    <name type="synonym">Glomus mosseae</name>
    <dbReference type="NCBI Taxonomy" id="27381"/>
    <lineage>
        <taxon>Eukaryota</taxon>
        <taxon>Fungi</taxon>
        <taxon>Fungi incertae sedis</taxon>
        <taxon>Mucoromycota</taxon>
        <taxon>Glomeromycotina</taxon>
        <taxon>Glomeromycetes</taxon>
        <taxon>Glomerales</taxon>
        <taxon>Glomeraceae</taxon>
        <taxon>Funneliformis</taxon>
    </lineage>
</organism>
<comment type="caution">
    <text evidence="1">The sequence shown here is derived from an EMBL/GenBank/DDBJ whole genome shotgun (WGS) entry which is preliminary data.</text>
</comment>
<reference evidence="1" key="1">
    <citation type="submission" date="2021-06" db="EMBL/GenBank/DDBJ databases">
        <authorList>
            <person name="Kallberg Y."/>
            <person name="Tangrot J."/>
            <person name="Rosling A."/>
        </authorList>
    </citation>
    <scope>NUCLEOTIDE SEQUENCE</scope>
    <source>
        <strain evidence="1">87-6 pot B 2015</strain>
    </source>
</reference>
<protein>
    <submittedName>
        <fullName evidence="1">14630_t:CDS:1</fullName>
    </submittedName>
</protein>
<sequence>ADPEPMPSVTAIVIWSGESPFAKLPSAHYAYEALVPNITPFSYLFCKAVIADSTSESLSL</sequence>
<evidence type="ECO:0000313" key="2">
    <source>
        <dbReference type="Proteomes" id="UP000789375"/>
    </source>
</evidence>
<dbReference type="EMBL" id="CAJVPP010003799">
    <property type="protein sequence ID" value="CAG8637432.1"/>
    <property type="molecule type" value="Genomic_DNA"/>
</dbReference>
<gene>
    <name evidence="1" type="ORF">FMOSSE_LOCUS10808</name>
</gene>